<evidence type="ECO:0000256" key="8">
    <source>
        <dbReference type="SAM" id="MobiDB-lite"/>
    </source>
</evidence>
<dbReference type="HAMAP" id="MF_01401">
    <property type="entry name" value="MsrA"/>
    <property type="match status" value="1"/>
</dbReference>
<keyword evidence="11" id="KW-1185">Reference proteome</keyword>
<dbReference type="EMBL" id="CAICTM010000134">
    <property type="protein sequence ID" value="CAB9502384.1"/>
    <property type="molecule type" value="Genomic_DNA"/>
</dbReference>
<evidence type="ECO:0000256" key="2">
    <source>
        <dbReference type="ARBA" id="ARBA00012502"/>
    </source>
</evidence>
<dbReference type="PANTHER" id="PTHR42799">
    <property type="entry name" value="MITOCHONDRIAL PEPTIDE METHIONINE SULFOXIDE REDUCTASE"/>
    <property type="match status" value="1"/>
</dbReference>
<evidence type="ECO:0000256" key="3">
    <source>
        <dbReference type="ARBA" id="ARBA00023002"/>
    </source>
</evidence>
<evidence type="ECO:0000256" key="7">
    <source>
        <dbReference type="ARBA" id="ARBA00048782"/>
    </source>
</evidence>
<evidence type="ECO:0000256" key="4">
    <source>
        <dbReference type="ARBA" id="ARBA00030273"/>
    </source>
</evidence>
<gene>
    <name evidence="10" type="ORF">SEMRO_135_G063680.1</name>
</gene>
<reference evidence="10" key="1">
    <citation type="submission" date="2020-06" db="EMBL/GenBank/DDBJ databases">
        <authorList>
            <consortium name="Plant Systems Biology data submission"/>
        </authorList>
    </citation>
    <scope>NUCLEOTIDE SEQUENCE</scope>
    <source>
        <strain evidence="10">D6</strain>
    </source>
</reference>
<dbReference type="InterPro" id="IPR002569">
    <property type="entry name" value="Met_Sox_Rdtase_MsrA_dom"/>
</dbReference>
<dbReference type="GO" id="GO:0005737">
    <property type="term" value="C:cytoplasm"/>
    <property type="evidence" value="ECO:0007669"/>
    <property type="project" value="TreeGrafter"/>
</dbReference>
<name>A0A9N8DMC4_9STRA</name>
<dbReference type="NCBIfam" id="TIGR00401">
    <property type="entry name" value="msrA"/>
    <property type="match status" value="1"/>
</dbReference>
<dbReference type="InterPro" id="IPR036509">
    <property type="entry name" value="Met_Sox_Rdtase_MsrA_sf"/>
</dbReference>
<evidence type="ECO:0000259" key="9">
    <source>
        <dbReference type="Pfam" id="PF01625"/>
    </source>
</evidence>
<evidence type="ECO:0000256" key="1">
    <source>
        <dbReference type="ARBA" id="ARBA00005591"/>
    </source>
</evidence>
<dbReference type="FunFam" id="3.30.1060.10:FF:000002">
    <property type="entry name" value="Peptide methionine sulfoxide reductase"/>
    <property type="match status" value="1"/>
</dbReference>
<evidence type="ECO:0000256" key="6">
    <source>
        <dbReference type="ARBA" id="ARBA00047806"/>
    </source>
</evidence>
<dbReference type="SUPFAM" id="SSF55068">
    <property type="entry name" value="Peptide methionine sulfoxide reductase"/>
    <property type="match status" value="1"/>
</dbReference>
<feature type="region of interest" description="Disordered" evidence="8">
    <location>
        <begin position="254"/>
        <end position="273"/>
    </location>
</feature>
<comment type="caution">
    <text evidence="10">The sequence shown here is derived from an EMBL/GenBank/DDBJ whole genome shotgun (WGS) entry which is preliminary data.</text>
</comment>
<dbReference type="GO" id="GO:0034599">
    <property type="term" value="P:cellular response to oxidative stress"/>
    <property type="evidence" value="ECO:0007669"/>
    <property type="project" value="TreeGrafter"/>
</dbReference>
<evidence type="ECO:0000256" key="5">
    <source>
        <dbReference type="ARBA" id="ARBA00030643"/>
    </source>
</evidence>
<comment type="catalytic activity">
    <reaction evidence="6">
        <text>L-methionyl-[protein] + [thioredoxin]-disulfide + H2O = L-methionyl-(S)-S-oxide-[protein] + [thioredoxin]-dithiol</text>
        <dbReference type="Rhea" id="RHEA:14217"/>
        <dbReference type="Rhea" id="RHEA-COMP:10698"/>
        <dbReference type="Rhea" id="RHEA-COMP:10700"/>
        <dbReference type="Rhea" id="RHEA-COMP:12313"/>
        <dbReference type="Rhea" id="RHEA-COMP:12315"/>
        <dbReference type="ChEBI" id="CHEBI:15377"/>
        <dbReference type="ChEBI" id="CHEBI:16044"/>
        <dbReference type="ChEBI" id="CHEBI:29950"/>
        <dbReference type="ChEBI" id="CHEBI:44120"/>
        <dbReference type="ChEBI" id="CHEBI:50058"/>
        <dbReference type="EC" id="1.8.4.11"/>
    </reaction>
</comment>
<dbReference type="PANTHER" id="PTHR42799:SF2">
    <property type="entry name" value="MITOCHONDRIAL PEPTIDE METHIONINE SULFOXIDE REDUCTASE"/>
    <property type="match status" value="1"/>
</dbReference>
<organism evidence="10 11">
    <name type="scientific">Seminavis robusta</name>
    <dbReference type="NCBI Taxonomy" id="568900"/>
    <lineage>
        <taxon>Eukaryota</taxon>
        <taxon>Sar</taxon>
        <taxon>Stramenopiles</taxon>
        <taxon>Ochrophyta</taxon>
        <taxon>Bacillariophyta</taxon>
        <taxon>Bacillariophyceae</taxon>
        <taxon>Bacillariophycidae</taxon>
        <taxon>Naviculales</taxon>
        <taxon>Naviculaceae</taxon>
        <taxon>Seminavis</taxon>
    </lineage>
</organism>
<dbReference type="GO" id="GO:0008113">
    <property type="term" value="F:peptide-methionine (S)-S-oxide reductase activity"/>
    <property type="evidence" value="ECO:0007669"/>
    <property type="project" value="UniProtKB-EC"/>
</dbReference>
<dbReference type="Pfam" id="PF01625">
    <property type="entry name" value="PMSR"/>
    <property type="match status" value="1"/>
</dbReference>
<dbReference type="AlphaFoldDB" id="A0A9N8DMC4"/>
<comment type="catalytic activity">
    <reaction evidence="7">
        <text>[thioredoxin]-disulfide + L-methionine + H2O = L-methionine (S)-S-oxide + [thioredoxin]-dithiol</text>
        <dbReference type="Rhea" id="RHEA:19993"/>
        <dbReference type="Rhea" id="RHEA-COMP:10698"/>
        <dbReference type="Rhea" id="RHEA-COMP:10700"/>
        <dbReference type="ChEBI" id="CHEBI:15377"/>
        <dbReference type="ChEBI" id="CHEBI:29950"/>
        <dbReference type="ChEBI" id="CHEBI:50058"/>
        <dbReference type="ChEBI" id="CHEBI:57844"/>
        <dbReference type="ChEBI" id="CHEBI:58772"/>
        <dbReference type="EC" id="1.8.4.11"/>
    </reaction>
</comment>
<evidence type="ECO:0000313" key="11">
    <source>
        <dbReference type="Proteomes" id="UP001153069"/>
    </source>
</evidence>
<dbReference type="Gene3D" id="3.30.1060.10">
    <property type="entry name" value="Peptide methionine sulphoxide reductase MsrA"/>
    <property type="match status" value="1"/>
</dbReference>
<dbReference type="EC" id="1.8.4.11" evidence="2"/>
<accession>A0A9N8DMC4</accession>
<feature type="domain" description="Peptide methionine sulphoxide reductase MsrA" evidence="9">
    <location>
        <begin position="109"/>
        <end position="251"/>
    </location>
</feature>
<dbReference type="OrthoDB" id="77405at2759"/>
<protein>
    <recommendedName>
        <fullName evidence="2">peptide-methionine (S)-S-oxide reductase</fullName>
        <ecNumber evidence="2">1.8.4.11</ecNumber>
    </recommendedName>
    <alternativeName>
        <fullName evidence="5">Peptide-methionine (S)-S-oxide reductase</fullName>
    </alternativeName>
    <alternativeName>
        <fullName evidence="4">Protein-methionine-S-oxide reductase</fullName>
    </alternativeName>
</protein>
<sequence length="273" mass="30147">MMFRRIVSAALASTASSFSAGHKMPATTGARTLVTAARSSSLKLVGSKTTRRRRQPGLAMIFGNLFGGGAFNLKIDYSTLDHPGPELAKFAEEGKAPERSERDPHLRLATFAGGCFWGLELAFQRVPGVVETAAGYAQGKEEMPTYEQVCAGATGHTEAVIVYYDPKECSYESLLDAFFERVDPTTVNGQGRDYGKQYRTGIYFHSKAQEKIARERFEAVKTQYKRPIATELKAATPFWPAEKYHQQYLEKGGRFGRPQTAEKGASDTIRCYG</sequence>
<dbReference type="Proteomes" id="UP001153069">
    <property type="component" value="Unassembled WGS sequence"/>
</dbReference>
<dbReference type="InterPro" id="IPR050162">
    <property type="entry name" value="MsrA_MetSO_reductase"/>
</dbReference>
<evidence type="ECO:0000313" key="10">
    <source>
        <dbReference type="EMBL" id="CAB9502384.1"/>
    </source>
</evidence>
<keyword evidence="3" id="KW-0560">Oxidoreductase</keyword>
<proteinExistence type="inferred from homology"/>
<comment type="similarity">
    <text evidence="1">Belongs to the MsrA Met sulfoxide reductase family.</text>
</comment>